<evidence type="ECO:0000256" key="1">
    <source>
        <dbReference type="ARBA" id="ARBA00022598"/>
    </source>
</evidence>
<evidence type="ECO:0000259" key="5">
    <source>
        <dbReference type="Pfam" id="PF14544"/>
    </source>
</evidence>
<protein>
    <recommendedName>
        <fullName evidence="9">DUF4443 domain-containing protein</fullName>
    </recommendedName>
</protein>
<accession>H6QDG5</accession>
<evidence type="ECO:0000259" key="6">
    <source>
        <dbReference type="Pfam" id="PF22167"/>
    </source>
</evidence>
<dbReference type="STRING" id="698757.Pogu_2628"/>
<dbReference type="AlphaFoldDB" id="H6QDG5"/>
<evidence type="ECO:0000313" key="7">
    <source>
        <dbReference type="EMBL" id="AFA40655.1"/>
    </source>
</evidence>
<evidence type="ECO:0000256" key="4">
    <source>
        <dbReference type="ARBA" id="ARBA00022917"/>
    </source>
</evidence>
<gene>
    <name evidence="7" type="ordered locus">Pogu_2628</name>
</gene>
<dbReference type="SUPFAM" id="SSF46785">
    <property type="entry name" value="Winged helix' DNA-binding domain"/>
    <property type="match status" value="1"/>
</dbReference>
<dbReference type="InterPro" id="IPR036388">
    <property type="entry name" value="WH-like_DNA-bd_sf"/>
</dbReference>
<dbReference type="KEGG" id="pog:Pogu_2628"/>
<dbReference type="GO" id="GO:0005737">
    <property type="term" value="C:cytoplasm"/>
    <property type="evidence" value="ECO:0007669"/>
    <property type="project" value="InterPro"/>
</dbReference>
<keyword evidence="4" id="KW-0648">Protein biosynthesis</keyword>
<dbReference type="eggNOG" id="arCOG02103">
    <property type="taxonomic scope" value="Archaea"/>
</dbReference>
<dbReference type="InterPro" id="IPR029349">
    <property type="entry name" value="DUF4443"/>
</dbReference>
<feature type="domain" description="PH0730-like N-terminal" evidence="6">
    <location>
        <begin position="11"/>
        <end position="43"/>
    </location>
</feature>
<evidence type="ECO:0000256" key="3">
    <source>
        <dbReference type="ARBA" id="ARBA00022840"/>
    </source>
</evidence>
<dbReference type="GO" id="GO:0004812">
    <property type="term" value="F:aminoacyl-tRNA ligase activity"/>
    <property type="evidence" value="ECO:0007669"/>
    <property type="project" value="InterPro"/>
</dbReference>
<dbReference type="Gene3D" id="1.10.10.10">
    <property type="entry name" value="Winged helix-like DNA-binding domain superfamily/Winged helix DNA-binding domain"/>
    <property type="match status" value="1"/>
</dbReference>
<keyword evidence="8" id="KW-1185">Reference proteome</keyword>
<dbReference type="Proteomes" id="UP000009062">
    <property type="component" value="Chromosome"/>
</dbReference>
<dbReference type="EMBL" id="CP003316">
    <property type="protein sequence ID" value="AFA40655.1"/>
    <property type="molecule type" value="Genomic_DNA"/>
</dbReference>
<keyword evidence="1" id="KW-0436">Ligase</keyword>
<name>H6QDG5_PYROT</name>
<dbReference type="HOGENOM" id="CLU_1393643_0_0_2"/>
<reference evidence="7 8" key="1">
    <citation type="journal article" date="2012" name="Stand. Genomic Sci.">
        <title>Complete genome sequence of Pyrobaculum oguniense.</title>
        <authorList>
            <person name="Bernick D.L."/>
            <person name="Karplus K."/>
            <person name="Lui L.M."/>
            <person name="Coker J.K."/>
            <person name="Murphy J.N."/>
            <person name="Chan P.P."/>
            <person name="Cozen A.E."/>
            <person name="Lowe T.M."/>
        </authorList>
    </citation>
    <scope>NUCLEOTIDE SEQUENCE [LARGE SCALE GENOMIC DNA]</scope>
    <source>
        <strain evidence="7 8">TE7</strain>
    </source>
</reference>
<dbReference type="InterPro" id="IPR036390">
    <property type="entry name" value="WH_DNA-bd_sf"/>
</dbReference>
<dbReference type="Pfam" id="PF14544">
    <property type="entry name" value="DUF4443"/>
    <property type="match status" value="1"/>
</dbReference>
<dbReference type="GO" id="GO:0005524">
    <property type="term" value="F:ATP binding"/>
    <property type="evidence" value="ECO:0007669"/>
    <property type="project" value="UniProtKB-KW"/>
</dbReference>
<dbReference type="Pfam" id="PF22167">
    <property type="entry name" value="PH0730-like_N"/>
    <property type="match status" value="1"/>
</dbReference>
<keyword evidence="2" id="KW-0547">Nucleotide-binding</keyword>
<organism evidence="7 8">
    <name type="scientific">Pyrobaculum oguniense (strain DSM 13380 / JCM 10595 / TE7)</name>
    <dbReference type="NCBI Taxonomy" id="698757"/>
    <lineage>
        <taxon>Archaea</taxon>
        <taxon>Thermoproteota</taxon>
        <taxon>Thermoprotei</taxon>
        <taxon>Thermoproteales</taxon>
        <taxon>Thermoproteaceae</taxon>
        <taxon>Pyrobaculum</taxon>
    </lineage>
</organism>
<evidence type="ECO:0000313" key="8">
    <source>
        <dbReference type="Proteomes" id="UP000009062"/>
    </source>
</evidence>
<keyword evidence="3" id="KW-0067">ATP-binding</keyword>
<dbReference type="InterPro" id="IPR004115">
    <property type="entry name" value="GAD-like_sf"/>
</dbReference>
<dbReference type="InterPro" id="IPR054039">
    <property type="entry name" value="PH0730-like_N"/>
</dbReference>
<dbReference type="SUPFAM" id="SSF55261">
    <property type="entry name" value="GAD domain-like"/>
    <property type="match status" value="1"/>
</dbReference>
<dbReference type="Gene3D" id="3.30.1360.30">
    <property type="entry name" value="GAD-like domain"/>
    <property type="match status" value="1"/>
</dbReference>
<sequence>MKSREVAYLQMLALLSLSKTPRGRKNLAEELRIGEGIVRTLLEGARDLGHVAVMRGGVVATEQGLSFLKEALNLCGVADIFAVEEAKRLLCGRRCMAYVLQEEVKDPLKTRDSLVRLGACGALILEKRGDRFFLPPLGESLESYDTALASLLKAKVAGDFSVIISCGENYADAFAYIALKCPQRLSF</sequence>
<evidence type="ECO:0008006" key="9">
    <source>
        <dbReference type="Google" id="ProtNLM"/>
    </source>
</evidence>
<feature type="domain" description="DUF4443" evidence="5">
    <location>
        <begin position="101"/>
        <end position="174"/>
    </location>
</feature>
<proteinExistence type="predicted"/>
<evidence type="ECO:0000256" key="2">
    <source>
        <dbReference type="ARBA" id="ARBA00022741"/>
    </source>
</evidence>
<dbReference type="GO" id="GO:0006412">
    <property type="term" value="P:translation"/>
    <property type="evidence" value="ECO:0007669"/>
    <property type="project" value="UniProtKB-KW"/>
</dbReference>